<dbReference type="Gene3D" id="2.60.40.1220">
    <property type="match status" value="5"/>
</dbReference>
<organism evidence="4 5">
    <name type="scientific">Acinetobacter bereziniae</name>
    <name type="common">Acinetobacter genomosp. 10</name>
    <dbReference type="NCBI Taxonomy" id="106648"/>
    <lineage>
        <taxon>Bacteria</taxon>
        <taxon>Pseudomonadati</taxon>
        <taxon>Pseudomonadota</taxon>
        <taxon>Gammaproteobacteria</taxon>
        <taxon>Moraxellales</taxon>
        <taxon>Moraxellaceae</taxon>
        <taxon>Acinetobacter</taxon>
    </lineage>
</organism>
<reference evidence="4" key="1">
    <citation type="submission" date="2022-02" db="EMBL/GenBank/DDBJ databases">
        <title>Characterization of Tn125 harboring carbapenem-resistant Acinetobacter bereziniae clinical isolates.</title>
        <authorList>
            <person name="Wong N.-K."/>
            <person name="Pan Q."/>
        </authorList>
    </citation>
    <scope>NUCLEOTIDE SEQUENCE</scope>
    <source>
        <strain evidence="4">GD03393</strain>
    </source>
</reference>
<feature type="domain" description="Bacterial Ig" evidence="2">
    <location>
        <begin position="167"/>
        <end position="223"/>
    </location>
</feature>
<name>A0A9E7PH70_ACIBZ</name>
<protein>
    <submittedName>
        <fullName evidence="4">Ig-like domain-containing protein</fullName>
    </submittedName>
</protein>
<feature type="domain" description="Bacterial Ig" evidence="2">
    <location>
        <begin position="249"/>
        <end position="306"/>
    </location>
</feature>
<dbReference type="NCBIfam" id="NF045619">
    <property type="entry name" value="adhes_GNV_Cterm"/>
    <property type="match status" value="1"/>
</dbReference>
<accession>A0A9E7PH70</accession>
<dbReference type="InterPro" id="IPR014755">
    <property type="entry name" value="Cu-Rt/internalin_Ig-like"/>
</dbReference>
<sequence length="3361" mass="337688">MKNITIYEKGTAKILTQDLVNKHHAVYKVNLDSAEIAKIVKVNNNLEVYLQSGEKVVIEDFFIGEKPKEFTIETSDGKHYLLEFLEFDANGTVTKIDYLGINDFHEYLVGEHAAVPVWAWVAGAAGIIGIAAAAGSSGGSSNHSGNGDKTAPKITHQILDNQKIKIAADEASKITIVDSTGKTIGSGQLNQAGSLDITLTRPLVDNEKITITAIDNAGNKTTETINVGDVTKPEVEVNIVDNNTVHIVSNEPGSKVIIKNEAGQTIGEGVIGSNGELNVDLNTTLTDGSKIIVDVIDTSGNQTEKVITVGDVTPPIIESNIKDATHIEVTSNESGQVKITDSNGNVIGTGTITGNNVVDDIQLTRPLADGETVTVTVTDAAGNPKALDITAGDVTAPTITSTVQDATHIEVSSNEAGQVKITDSNGNVIGTGTITGNNVVDDIQLTRPLADGEKVTVTVTDAAGNPKAIDITAGDVTNPQFESANVDNSGTQLTLTYSEALDSTNLPTPDSFVVTAGGQSVTVTGVSINGNNVILTLAPPITTGQSVQIAYTDPTTANDINAIQDVAGNDAASLPATTVTNDSTVPGTDTTPPIFVSATVDNTGTQLVLTYNKDLDSANLPLINSFAVTADGQIVAVTGVSVNGSTVVLTLGTAVTAGQAVEVGYTDPTAGNDVNAIQDAAGNDAASLPATPVSNDSTVPGGDTTAPTFVSAAVDTTGTSLTLTYSEALDGTHPPAVGDFTVTAGGQVVTVTGVTVVGSTVVLTLGTPVTAGQAVEVGYTDPTAGNDLNAIQDAAGNDAASLPATPVSNDSTVPGGDTTAPTFVSAAVDTTGTSLTLTYSEALDGTHPPAVGDFTVTAGGQVVTVTNVAVVGSTVVLTLGAPVTAGQAVEVGYTDPTAGNDLNAIQDAAGNDAATLPPTSVSNGSVIPGGDTTAPTFVNATVDPLGTTLTLNYSEALDPLNPPVAGDFAVTADGQVVAITNVLVVGSSVVLTLGAPVTAGQAVEVGYTDPTAGNDVNAIQDAAGNDAASLPATPVSNDSTVPGGDTTAPTFVSAAVDTTGTSLTLTYSEALDGTHPPAVGDFTVTAGGQVVTVTNVAVVGSTVVLTLGAPVTAGQAVEVGYTDPTAGNDLNAIQDAAGNDAASLPATPVNNDSTVPGGDTTAPTFVSAAVDTTGLLLTLTYNELLDATYPPVAGDFAVTAGGQVVTVTNVAVVGSTVVLTLGAPVTAGQSVTVGYTDPSVDNDVNAIQDIAGNDAATLTPTAVDNGSTVPAGDTTAPSFESAAVDSTGLLLTLTYNELLDATHPPVAGDFAVTAGGQVVTVTNVAVVGSTVVLTLGAPVTAGQSVTVGYTDPSVDNDVNAIQDIAGNDAATLTPTAVDNGSTVPAGDTTAPSFESAAVDSTGLLLTLTYNELLDATHPPVAGDFAVTAGGQVVTVTNVAVVGSTVVLTLGAPVTAGQSVTVGYTDPSVDNDVNAIQDIAGNDAATLTPTAVDNGSTVPAGDTTAPSFESAAVDSTGLLLTLTYNELLDATHPPVAGDFAVTAGGQVVTVTNVAVVGSTVVLTLGAPVTAGQSVTVGYTDPSVDNDVNAIQDIAGNDAATLTPTAVDNGSTVPAGDTTAPSFESAAVDSTGLLLTLTYNELLDATHPPVAGDFAVTAGGQVVTVTNVAVVGSTVVLTLGAPVTAGQSVTVGYTDPSVDNDVNAIQDIAGNDAASLPATPVSNDSTVPGGDTTAPTFVSAAVDSTGLLLTLTYNELLDATHPPVAGDFAVTAGGQVVTVTNVAVVGSTVVLTLGAPVTAGQSVTVGYTDPSVDNDVNAIQDIAGNDAASLPATPVSNDSTVPGGDTTAPTFVSAAVDSTGLLLTLTYNELLDATHPPVAGDFAVTAGGQVVTVTNVAVVGSTVVLTLGAPVTAGQSVTVGYTDPSADNDVNAIQDIAGNDAATLTPTAVDNGSTVPAGDTTAPSFESAAVDSTGLLLTLTYNELLDATHPPVAGDFAVTAGGQVVTVTNVAVVGSTVVLTLGAPVTAGQSVTVGYTDPSVDNDVNAIQDIAGNDAATLTPTAVDNGSTVPAGDTTAPSFESAAVDSTGLLLTLTYNELLDATHPPVAGDFAVTAGGQVVTVTNVAVVGSTVVLTLGAPVTAGQSVTVGYTDPSADNDVNAIQDIAGNDAATLTPTAVDNGSTVPAGDTTAPSFESAAVDSTGLLLTLTYNELLDATHPPVAGDFAVTAGGQVVTVTNVAVVGSTVVLTLGAPVTAGQAVQVGYTDPTAANDPNAIQDIAGNDAATLPPTSVSNGSIVLPPLNAVNDEFALNLGQEVRVNRTEVAGSDIAVVDILGNNATGLNFSIPQTPGSAGKGATGNISVTVSQQDLISVGEAVQIVIYQQTSNGPVEVARGTSQGGIVTVGGIGIIGVVNSNDSIKLDFTNLPEGNYTVAVQADDSTLTTLLKDVAITDLGGEGEILGASNAAAIEAAINAVLGPLGAPVLALVNTILIPVNTLGLPLSSVVNQLLNVLPISVVDYIVDAAVAPLLSNLLTIYEKTNISVTGTEEVFANYAVTGNVFADNGNGQDVIGGGSITEIDGAPVAQGSVTIQGEYGSLEINTLTGVFTYTVTAGESAVGKTEIFDYKLSNGATSDTAQIIINIAGTPADPGDLTPPDYVDQVVANDDLATVKNYQETVGDDVGVQGRASQLLGVNLLGLNVSLGNTVPFNFEVEENSTSSINVNVSGSFVNAALGGIVGTLLGTSGKVFNAVLERQYLDENGVAQKEYFILQDAVKLTATGLLGAVFTYSGQINVDSLPPGVYTIALQENPTDAGLLQQILNLLDSTLSAQLFGGVELTMQAQTNKYLGSGSIEGNVISSVDGADEVNTTTFVTQVENEIGGPIVTLSGANTVVVGAYGTLYISPNGHYKYVSNGAPEDIGKVDIFTYTIRDFNGTQATAHLNIRIDGDNSGVVWDNANPQNDVTLPAPIVLDNSDHAVIGAVTNIHQTVTSTQGELKVASGLFGAGGNGTYTPTTFSIANTDSAHVVVKVNIPALSIGVAPQIILTIKDQNGVTVGTITQTPVLTVLGGTVTVDIPNLGPGTYTITSSASGNTGLAFNAAVTVDQNITHYNDIAPVTAAPITGNMLTDDTYNHAYAKFSIDTGNGQFTEVGYNGITIQGDYGSLFVKSDGSYVYTPKAGEIGRQEVFDYKLTVFGQDHIASLTVTIDAITTGDALRNTLISGELNDSFTGNGGSDVLVYHVLESASATGGNGTDHWTDFHAGNVNTDTNADVIDISDLLIGFNSANITTDLTASANYLKNYLGVRVDGNNVTLTLDRDGAGTTYTGKTDLLQLDNLAQSGAAFNGKTEDDILKLLLQNHQLVL</sequence>
<evidence type="ECO:0000259" key="2">
    <source>
        <dbReference type="Pfam" id="PF17936"/>
    </source>
</evidence>
<evidence type="ECO:0000256" key="1">
    <source>
        <dbReference type="ARBA" id="ARBA00022729"/>
    </source>
</evidence>
<proteinExistence type="predicted"/>
<dbReference type="InterPro" id="IPR028059">
    <property type="entry name" value="SWM_rpt"/>
</dbReference>
<evidence type="ECO:0000259" key="3">
    <source>
        <dbReference type="Pfam" id="PF22783"/>
    </source>
</evidence>
<dbReference type="Proteomes" id="UP000644140">
    <property type="component" value="Chromosome"/>
</dbReference>
<dbReference type="InterPro" id="IPR019960">
    <property type="entry name" value="T1SS_VCA0849"/>
</dbReference>
<dbReference type="EMBL" id="CP092085">
    <property type="protein sequence ID" value="UUN99422.1"/>
    <property type="molecule type" value="Genomic_DNA"/>
</dbReference>
<dbReference type="InterPro" id="IPR041498">
    <property type="entry name" value="Big_6"/>
</dbReference>
<dbReference type="InterPro" id="IPR011801">
    <property type="entry name" value="Swm_rep_I_cyn"/>
</dbReference>
<dbReference type="InterPro" id="IPR048051">
    <property type="entry name" value="BapA-like_prefix-like"/>
</dbReference>
<evidence type="ECO:0000313" key="4">
    <source>
        <dbReference type="EMBL" id="UUN99422.1"/>
    </source>
</evidence>
<dbReference type="InterPro" id="IPR013783">
    <property type="entry name" value="Ig-like_fold"/>
</dbReference>
<dbReference type="Pfam" id="PF17936">
    <property type="entry name" value="Big_6"/>
    <property type="match status" value="2"/>
</dbReference>
<evidence type="ECO:0000313" key="5">
    <source>
        <dbReference type="Proteomes" id="UP000644140"/>
    </source>
</evidence>
<feature type="domain" description="Biofilm-associated protein BapA-like prefix-like" evidence="3">
    <location>
        <begin position="1"/>
        <end position="121"/>
    </location>
</feature>
<dbReference type="RefSeq" id="WP_260525595.1">
    <property type="nucleotide sequence ID" value="NZ_CP092085.1"/>
</dbReference>
<keyword evidence="1" id="KW-0732">Signal</keyword>
<dbReference type="Gene3D" id="2.60.40.10">
    <property type="entry name" value="Immunoglobulins"/>
    <property type="match status" value="1"/>
</dbReference>
<dbReference type="Pfam" id="PF22783">
    <property type="entry name" value="BapA_N"/>
    <property type="match status" value="1"/>
</dbReference>
<dbReference type="NCBIfam" id="TIGR03661">
    <property type="entry name" value="T1SS_VCA0849"/>
    <property type="match status" value="1"/>
</dbReference>
<dbReference type="Pfam" id="PF13753">
    <property type="entry name" value="SWM_repeat"/>
    <property type="match status" value="16"/>
</dbReference>
<gene>
    <name evidence="4" type="ORF">I9054_008230</name>
</gene>
<dbReference type="NCBIfam" id="TIGR02059">
    <property type="entry name" value="swm_rep_I"/>
    <property type="match status" value="16"/>
</dbReference>
<dbReference type="InterPro" id="IPR055014">
    <property type="entry name" value="BapA_Bap-like_C"/>
</dbReference>